<reference evidence="2" key="1">
    <citation type="journal article" date="2019" name="Int. J. Syst. Evol. Microbiol.">
        <title>The Global Catalogue of Microorganisms (GCM) 10K type strain sequencing project: providing services to taxonomists for standard genome sequencing and annotation.</title>
        <authorList>
            <consortium name="The Broad Institute Genomics Platform"/>
            <consortium name="The Broad Institute Genome Sequencing Center for Infectious Disease"/>
            <person name="Wu L."/>
            <person name="Ma J."/>
        </authorList>
    </citation>
    <scope>NUCLEOTIDE SEQUENCE [LARGE SCALE GENOMIC DNA]</scope>
    <source>
        <strain evidence="2">NBRC 101365</strain>
    </source>
</reference>
<comment type="caution">
    <text evidence="1">The sequence shown here is derived from an EMBL/GenBank/DDBJ whole genome shotgun (WGS) entry which is preliminary data.</text>
</comment>
<evidence type="ECO:0000313" key="1">
    <source>
        <dbReference type="EMBL" id="GLS21128.1"/>
    </source>
</evidence>
<protein>
    <submittedName>
        <fullName evidence="1">Uncharacterized protein</fullName>
    </submittedName>
</protein>
<accession>A0ABQ6CMW7</accession>
<organism evidence="1 2">
    <name type="scientific">Labrys miyagiensis</name>
    <dbReference type="NCBI Taxonomy" id="346912"/>
    <lineage>
        <taxon>Bacteria</taxon>
        <taxon>Pseudomonadati</taxon>
        <taxon>Pseudomonadota</taxon>
        <taxon>Alphaproteobacteria</taxon>
        <taxon>Hyphomicrobiales</taxon>
        <taxon>Xanthobacteraceae</taxon>
        <taxon>Labrys</taxon>
    </lineage>
</organism>
<gene>
    <name evidence="1" type="ORF">GCM10007874_41450</name>
</gene>
<proteinExistence type="predicted"/>
<keyword evidence="2" id="KW-1185">Reference proteome</keyword>
<dbReference type="EMBL" id="BSPC01000044">
    <property type="protein sequence ID" value="GLS21128.1"/>
    <property type="molecule type" value="Genomic_DNA"/>
</dbReference>
<sequence length="74" mass="7990">MSATKPFEERNHSGRSYGYNHWMHFLNPSREASAAAVQTLSAGAEVTNLGRKVLSAHGHIQSEALSGYMAASLT</sequence>
<name>A0ABQ6CMW7_9HYPH</name>
<dbReference type="Proteomes" id="UP001156882">
    <property type="component" value="Unassembled WGS sequence"/>
</dbReference>
<evidence type="ECO:0000313" key="2">
    <source>
        <dbReference type="Proteomes" id="UP001156882"/>
    </source>
</evidence>